<dbReference type="InterPro" id="IPR041492">
    <property type="entry name" value="HAD_2"/>
</dbReference>
<dbReference type="GO" id="GO:0016787">
    <property type="term" value="F:hydrolase activity"/>
    <property type="evidence" value="ECO:0007669"/>
    <property type="project" value="UniProtKB-KW"/>
</dbReference>
<accession>W4QPL7</accession>
<dbReference type="STRING" id="1236973.JCM9157_1036"/>
<dbReference type="InterPro" id="IPR036412">
    <property type="entry name" value="HAD-like_sf"/>
</dbReference>
<dbReference type="RefSeq" id="WP_268870913.1">
    <property type="nucleotide sequence ID" value="NZ_BAUV01000005.1"/>
</dbReference>
<dbReference type="SUPFAM" id="SSF56784">
    <property type="entry name" value="HAD-like"/>
    <property type="match status" value="1"/>
</dbReference>
<dbReference type="eggNOG" id="COG0546">
    <property type="taxonomic scope" value="Bacteria"/>
</dbReference>
<dbReference type="EMBL" id="BAUV01000005">
    <property type="protein sequence ID" value="GAE34006.1"/>
    <property type="molecule type" value="Genomic_DNA"/>
</dbReference>
<dbReference type="InterPro" id="IPR023198">
    <property type="entry name" value="PGP-like_dom2"/>
</dbReference>
<sequence length="86" mass="10074">MLKYVIFDFDGTLANSKDVFISAWNSLADKHNYRKINRSELDTLRRLPILERVKRLDFPIFKAPLIIQIFTVIIGNFRGTLSYILV</sequence>
<dbReference type="AlphaFoldDB" id="W4QPL7"/>
<evidence type="ECO:0000313" key="1">
    <source>
        <dbReference type="EMBL" id="GAE34006.1"/>
    </source>
</evidence>
<proteinExistence type="predicted"/>
<name>W4QPL7_HALA3</name>
<gene>
    <name evidence="1" type="ORF">JCM9157_1036</name>
</gene>
<evidence type="ECO:0000313" key="2">
    <source>
        <dbReference type="Proteomes" id="UP000018896"/>
    </source>
</evidence>
<reference evidence="1 2" key="1">
    <citation type="journal article" date="2014" name="Genome Announc.">
        <title>Draft Genome Sequences of Three Alkaliphilic Bacillus Strains, Bacillus wakoensis JCM 9140T, Bacillus akibai JCM 9157T, and Bacillus hemicellulosilyticus JCM 9152T.</title>
        <authorList>
            <person name="Yuki M."/>
            <person name="Oshima K."/>
            <person name="Suda W."/>
            <person name="Oshida Y."/>
            <person name="Kitamura K."/>
            <person name="Iida T."/>
            <person name="Hattori M."/>
            <person name="Ohkuma M."/>
        </authorList>
    </citation>
    <scope>NUCLEOTIDE SEQUENCE [LARGE SCALE GENOMIC DNA]</scope>
    <source>
        <strain evidence="1 2">JCM 9157</strain>
    </source>
</reference>
<dbReference type="Gene3D" id="1.10.150.240">
    <property type="entry name" value="Putative phosphatase, domain 2"/>
    <property type="match status" value="1"/>
</dbReference>
<keyword evidence="2" id="KW-1185">Reference proteome</keyword>
<dbReference type="Pfam" id="PF13419">
    <property type="entry name" value="HAD_2"/>
    <property type="match status" value="1"/>
</dbReference>
<protein>
    <submittedName>
        <fullName evidence="1">Hydrolase</fullName>
    </submittedName>
</protein>
<keyword evidence="1" id="KW-0378">Hydrolase</keyword>
<organism evidence="1 2">
    <name type="scientific">Halalkalibacter akibai (strain ATCC 43226 / DSM 21942 / CIP 109018 / JCM 9157 / 1139)</name>
    <name type="common">Bacillus akibai</name>
    <dbReference type="NCBI Taxonomy" id="1236973"/>
    <lineage>
        <taxon>Bacteria</taxon>
        <taxon>Bacillati</taxon>
        <taxon>Bacillota</taxon>
        <taxon>Bacilli</taxon>
        <taxon>Bacillales</taxon>
        <taxon>Bacillaceae</taxon>
        <taxon>Halalkalibacter</taxon>
    </lineage>
</organism>
<dbReference type="Proteomes" id="UP000018896">
    <property type="component" value="Unassembled WGS sequence"/>
</dbReference>
<comment type="caution">
    <text evidence="1">The sequence shown here is derived from an EMBL/GenBank/DDBJ whole genome shotgun (WGS) entry which is preliminary data.</text>
</comment>